<dbReference type="EMBL" id="QEFP01000002">
    <property type="protein sequence ID" value="PVU68846.1"/>
    <property type="molecule type" value="Genomic_DNA"/>
</dbReference>
<dbReference type="PANTHER" id="PTHR35902">
    <property type="entry name" value="S-LAYER DOMAIN-LIKE PROTEIN-RELATED"/>
    <property type="match status" value="1"/>
</dbReference>
<comment type="caution">
    <text evidence="3">The sequence shown here is derived from an EMBL/GenBank/DDBJ whole genome shotgun (WGS) entry which is preliminary data.</text>
</comment>
<protein>
    <submittedName>
        <fullName evidence="2">FeoB-associated Cys-rich membrane protein</fullName>
    </submittedName>
</protein>
<feature type="transmembrane region" description="Helical" evidence="1">
    <location>
        <begin position="449"/>
        <end position="468"/>
    </location>
</feature>
<name>A0A2T9WLY3_NANST</name>
<organism evidence="3">
    <name type="scientific">Nanobsidianus stetteri</name>
    <dbReference type="NCBI Taxonomy" id="1294122"/>
    <lineage>
        <taxon>Archaea</taxon>
        <taxon>Nanobdellota</taxon>
        <taxon>Candidatus Nanoarchaeia</taxon>
        <taxon>Nanoarchaeales</taxon>
        <taxon>Nanopusillaceae</taxon>
        <taxon>Candidatus Nanobsidianus</taxon>
    </lineage>
</organism>
<keyword evidence="1" id="KW-1133">Transmembrane helix</keyword>
<dbReference type="Proteomes" id="UP000245509">
    <property type="component" value="Unassembled WGS sequence"/>
</dbReference>
<evidence type="ECO:0000313" key="3">
    <source>
        <dbReference type="EMBL" id="PVU68846.1"/>
    </source>
</evidence>
<keyword evidence="1" id="KW-0472">Membrane</keyword>
<accession>A0A2T9WLY3</accession>
<reference evidence="3" key="2">
    <citation type="submission" date="2017-05" db="EMBL/GenBank/DDBJ databases">
        <authorList>
            <person name="Song R."/>
            <person name="Chenine A.L."/>
            <person name="Ruprecht R.M."/>
        </authorList>
    </citation>
    <scope>NUCLEOTIDE SEQUENCE</scope>
    <source>
        <strain evidence="3">SCGC AB-777_F03</strain>
    </source>
</reference>
<reference evidence="2" key="3">
    <citation type="submission" date="2017-05" db="EMBL/GenBank/DDBJ databases">
        <authorList>
            <person name="Munson-Mcgee J.H."/>
        </authorList>
    </citation>
    <scope>NUCLEOTIDE SEQUENCE</scope>
    <source>
        <strain evidence="2">SCGC AB-777_F03</strain>
    </source>
</reference>
<dbReference type="AlphaFoldDB" id="A0A2T9WLY3"/>
<reference evidence="2" key="4">
    <citation type="submission" date="2021-11" db="EMBL/GenBank/DDBJ databases">
        <authorList>
            <person name="Munson-Mcgee J."/>
            <person name="Field E."/>
            <person name="Bateson M."/>
            <person name="Rooney C."/>
            <person name="Stepanauskas R."/>
            <person name="Young M."/>
        </authorList>
    </citation>
    <scope>NUCLEOTIDE SEQUENCE</scope>
    <source>
        <strain evidence="2">SCGC AB-777_F03</strain>
    </source>
</reference>
<reference evidence="3" key="1">
    <citation type="journal article" date="2015" name="Appl. Environ. Microbiol.">
        <title>Nanoarchaeota, Their Sulfolobales Host, and Nanoarchaeota Virus Distribution across Yellowstone National Park Hot Springs.</title>
        <authorList>
            <person name="Munson-McGee J.H."/>
            <person name="Field E.K."/>
            <person name="Bateson M."/>
            <person name="Rooney C."/>
            <person name="Stepanauskas R."/>
            <person name="Young M.J."/>
        </authorList>
    </citation>
    <scope>NUCLEOTIDE SEQUENCE [LARGE SCALE GENOMIC DNA]</scope>
    <source>
        <strain evidence="3">SCGC AB-777_F03</strain>
    </source>
</reference>
<sequence>MKKYIYIFLLALLLFNIYSLQINITKISPTIVNSNNNINLGVCIVNNDQSQANLITLNIYYPNCIYSNQSSIYIPYLNPGDSYCTSLNLYENCNPGSYDIIINGSYTNSNGVSEISQIYPIFVENLPYITISNYYYSNNYYGSIANLTLNITNYGEEIYNVLIQSNSSLCSLEPSSIYLSNLSGSTLVNFQLLIPSNYANNYCTIPLFITYQDPLGNINNYTTIINVPILPSNNRLEVLYNVGYLNIGENIINLTLYNPTNSNISDISLTFTGTNISIANNNIYINNILPGQEINIPITVIVNNNLYGTINIPFNVQYYSNSILYNLNGYIVENINAYPNITLSGSYSSGTLTFNIFNYGNAPAYNMYINIYSSGECIISPNQGYIGELDPGNSNSVVFTLNNNCYPNTTVYIQIYYNDIFGNKYTMLYNTSLEYLGYNIYYKKSSGNIVIDIIILALIFMGIIYYIIKRKKNENK</sequence>
<dbReference type="PANTHER" id="PTHR35902:SF6">
    <property type="entry name" value="CONSERVED WITHIN P. AEROPHILUM"/>
    <property type="match status" value="1"/>
</dbReference>
<proteinExistence type="predicted"/>
<dbReference type="EMBL" id="QEFP02000003">
    <property type="protein sequence ID" value="MCC5446850.1"/>
    <property type="molecule type" value="Genomic_DNA"/>
</dbReference>
<evidence type="ECO:0000256" key="1">
    <source>
        <dbReference type="SAM" id="Phobius"/>
    </source>
</evidence>
<evidence type="ECO:0000313" key="2">
    <source>
        <dbReference type="EMBL" id="MCC5446850.1"/>
    </source>
</evidence>
<dbReference type="RefSeq" id="WP_228615068.1">
    <property type="nucleotide sequence ID" value="NZ_QEFP02000003.1"/>
</dbReference>
<keyword evidence="1" id="KW-0812">Transmembrane</keyword>
<gene>
    <name evidence="2" type="ORF">DDW03_000305</name>
    <name evidence="3" type="ORF">DDW03_00705</name>
</gene>